<proteinExistence type="predicted"/>
<evidence type="ECO:0000313" key="3">
    <source>
        <dbReference type="Proteomes" id="UP001302812"/>
    </source>
</evidence>
<dbReference type="EMBL" id="MU853371">
    <property type="protein sequence ID" value="KAK4107634.1"/>
    <property type="molecule type" value="Genomic_DNA"/>
</dbReference>
<reference evidence="2" key="2">
    <citation type="submission" date="2023-05" db="EMBL/GenBank/DDBJ databases">
        <authorList>
            <consortium name="Lawrence Berkeley National Laboratory"/>
            <person name="Steindorff A."/>
            <person name="Hensen N."/>
            <person name="Bonometti L."/>
            <person name="Westerberg I."/>
            <person name="Brannstrom I.O."/>
            <person name="Guillou S."/>
            <person name="Cros-Aarteil S."/>
            <person name="Calhoun S."/>
            <person name="Haridas S."/>
            <person name="Kuo A."/>
            <person name="Mondo S."/>
            <person name="Pangilinan J."/>
            <person name="Riley R."/>
            <person name="Labutti K."/>
            <person name="Andreopoulos B."/>
            <person name="Lipzen A."/>
            <person name="Chen C."/>
            <person name="Yanf M."/>
            <person name="Daum C."/>
            <person name="Ng V."/>
            <person name="Clum A."/>
            <person name="Ohm R."/>
            <person name="Martin F."/>
            <person name="Silar P."/>
            <person name="Natvig D."/>
            <person name="Lalanne C."/>
            <person name="Gautier V."/>
            <person name="Ament-Velasquez S.L."/>
            <person name="Kruys A."/>
            <person name="Hutchinson M.I."/>
            <person name="Powell A.J."/>
            <person name="Barry K."/>
            <person name="Miller A.N."/>
            <person name="Grigoriev I.V."/>
            <person name="Debuchy R."/>
            <person name="Gladieux P."/>
            <person name="Thoren M.H."/>
            <person name="Johannesson H."/>
        </authorList>
    </citation>
    <scope>NUCLEOTIDE SEQUENCE</scope>
    <source>
        <strain evidence="2">CBS 508.74</strain>
    </source>
</reference>
<feature type="domain" description="DUF7025" evidence="1">
    <location>
        <begin position="321"/>
        <end position="414"/>
    </location>
</feature>
<reference evidence="2" key="1">
    <citation type="journal article" date="2023" name="Mol. Phylogenet. Evol.">
        <title>Genome-scale phylogeny and comparative genomics of the fungal order Sordariales.</title>
        <authorList>
            <person name="Hensen N."/>
            <person name="Bonometti L."/>
            <person name="Westerberg I."/>
            <person name="Brannstrom I.O."/>
            <person name="Guillou S."/>
            <person name="Cros-Aarteil S."/>
            <person name="Calhoun S."/>
            <person name="Haridas S."/>
            <person name="Kuo A."/>
            <person name="Mondo S."/>
            <person name="Pangilinan J."/>
            <person name="Riley R."/>
            <person name="LaButti K."/>
            <person name="Andreopoulos B."/>
            <person name="Lipzen A."/>
            <person name="Chen C."/>
            <person name="Yan M."/>
            <person name="Daum C."/>
            <person name="Ng V."/>
            <person name="Clum A."/>
            <person name="Steindorff A."/>
            <person name="Ohm R.A."/>
            <person name="Martin F."/>
            <person name="Silar P."/>
            <person name="Natvig D.O."/>
            <person name="Lalanne C."/>
            <person name="Gautier V."/>
            <person name="Ament-Velasquez S.L."/>
            <person name="Kruys A."/>
            <person name="Hutchinson M.I."/>
            <person name="Powell A.J."/>
            <person name="Barry K."/>
            <person name="Miller A.N."/>
            <person name="Grigoriev I.V."/>
            <person name="Debuchy R."/>
            <person name="Gladieux P."/>
            <person name="Hiltunen Thoren M."/>
            <person name="Johannesson H."/>
        </authorList>
    </citation>
    <scope>NUCLEOTIDE SEQUENCE</scope>
    <source>
        <strain evidence="2">CBS 508.74</strain>
    </source>
</reference>
<evidence type="ECO:0000259" key="1">
    <source>
        <dbReference type="Pfam" id="PF22942"/>
    </source>
</evidence>
<dbReference type="PANTHER" id="PTHR46411">
    <property type="entry name" value="FAMILY ATPASE, PUTATIVE-RELATED"/>
    <property type="match status" value="1"/>
</dbReference>
<dbReference type="InterPro" id="IPR054289">
    <property type="entry name" value="DUF7025"/>
</dbReference>
<protein>
    <recommendedName>
        <fullName evidence="1">DUF7025 domain-containing protein</fullName>
    </recommendedName>
</protein>
<organism evidence="2 3">
    <name type="scientific">Canariomyces notabilis</name>
    <dbReference type="NCBI Taxonomy" id="2074819"/>
    <lineage>
        <taxon>Eukaryota</taxon>
        <taxon>Fungi</taxon>
        <taxon>Dikarya</taxon>
        <taxon>Ascomycota</taxon>
        <taxon>Pezizomycotina</taxon>
        <taxon>Sordariomycetes</taxon>
        <taxon>Sordariomycetidae</taxon>
        <taxon>Sordariales</taxon>
        <taxon>Chaetomiaceae</taxon>
        <taxon>Canariomyces</taxon>
    </lineage>
</organism>
<keyword evidence="3" id="KW-1185">Reference proteome</keyword>
<dbReference type="AlphaFoldDB" id="A0AAN6QCJ4"/>
<dbReference type="PANTHER" id="PTHR46411:SF2">
    <property type="entry name" value="AAA+ ATPASE DOMAIN-CONTAINING PROTEIN"/>
    <property type="match status" value="1"/>
</dbReference>
<name>A0AAN6QCJ4_9PEZI</name>
<dbReference type="Pfam" id="PF22942">
    <property type="entry name" value="DUF7025"/>
    <property type="match status" value="1"/>
</dbReference>
<evidence type="ECO:0000313" key="2">
    <source>
        <dbReference type="EMBL" id="KAK4107634.1"/>
    </source>
</evidence>
<gene>
    <name evidence="2" type="ORF">N656DRAFT_504973</name>
</gene>
<dbReference type="RefSeq" id="XP_064665204.1">
    <property type="nucleotide sequence ID" value="XM_064809872.1"/>
</dbReference>
<accession>A0AAN6QCJ4</accession>
<sequence>MNPIGLQPSEDVEYTISEDRAAGDALHAESGFELLASSSSATSQALPATQAKFDLADREMQLKLLEHQSRRRMMAAKHWERNHPSQHSIVDPRETKEHLDANQHEIANTNVATRTSPNADNMASDSEECSNVDNHEDFPLLYRVYCLEHHYKCDRRMFGDEPRRVLIDGQLHLAGDHFIDVGRLITSLSNRPFIVYRTFYCDNRELYSTQHSAASSEAHSAGYGVVSVLSTELHTALQKICKFAPNDGAYEPKPDSSFESPCMLKPPSPLLTLSTSEYTQYFFYHHRADIEQAAAEAACGEHLNHLLAYLQQHPDPMHTKCNDLFSRGLVTSETLAWLFRPNEIIVHREGKLLTAYVLRAVPMWSGPNTVELDCWTWGYDGKWFQRKDKILTVTCLSYSAIYITELSVYPLRYAEEQTRQQLHRTGSHFWKLRYQTHVAYEGPDYQAF</sequence>
<comment type="caution">
    <text evidence="2">The sequence shown here is derived from an EMBL/GenBank/DDBJ whole genome shotgun (WGS) entry which is preliminary data.</text>
</comment>
<dbReference type="Proteomes" id="UP001302812">
    <property type="component" value="Unassembled WGS sequence"/>
</dbReference>
<dbReference type="GeneID" id="89933996"/>